<name>W0DLR7_9GAMM</name>
<dbReference type="InterPro" id="IPR027417">
    <property type="entry name" value="P-loop_NTPase"/>
</dbReference>
<dbReference type="HOGENOM" id="CLU_046693_2_0_6"/>
<gene>
    <name evidence="2" type="ORF">THITH_05655</name>
</gene>
<dbReference type="EMBL" id="CP007029">
    <property type="protein sequence ID" value="AHE97825.1"/>
    <property type="molecule type" value="Genomic_DNA"/>
</dbReference>
<dbReference type="Gene3D" id="3.40.50.300">
    <property type="entry name" value="P-loop containing nucleotide triphosphate hydrolases"/>
    <property type="match status" value="1"/>
</dbReference>
<keyword evidence="3" id="KW-1185">Reference proteome</keyword>
<organism evidence="2 3">
    <name type="scientific">Thioalkalivibrio paradoxus ARh 1</name>
    <dbReference type="NCBI Taxonomy" id="713585"/>
    <lineage>
        <taxon>Bacteria</taxon>
        <taxon>Pseudomonadati</taxon>
        <taxon>Pseudomonadota</taxon>
        <taxon>Gammaproteobacteria</taxon>
        <taxon>Chromatiales</taxon>
        <taxon>Ectothiorhodospiraceae</taxon>
        <taxon>Thioalkalivibrio</taxon>
    </lineage>
</organism>
<dbReference type="KEGG" id="tti:THITH_05655"/>
<feature type="domain" description="ATPase AAA-type core" evidence="1">
    <location>
        <begin position="46"/>
        <end position="377"/>
    </location>
</feature>
<dbReference type="PANTHER" id="PTHR40396:SF1">
    <property type="entry name" value="ATPASE AAA-TYPE CORE DOMAIN-CONTAINING PROTEIN"/>
    <property type="match status" value="1"/>
</dbReference>
<dbReference type="AlphaFoldDB" id="W0DLR7"/>
<dbReference type="SUPFAM" id="SSF52540">
    <property type="entry name" value="P-loop containing nucleoside triphosphate hydrolases"/>
    <property type="match status" value="1"/>
</dbReference>
<evidence type="ECO:0000313" key="2">
    <source>
        <dbReference type="EMBL" id="AHE97825.1"/>
    </source>
</evidence>
<proteinExistence type="predicted"/>
<evidence type="ECO:0000313" key="3">
    <source>
        <dbReference type="Proteomes" id="UP000005289"/>
    </source>
</evidence>
<dbReference type="Proteomes" id="UP000005289">
    <property type="component" value="Chromosome"/>
</dbReference>
<accession>W0DLR7</accession>
<dbReference type="InterPro" id="IPR003959">
    <property type="entry name" value="ATPase_AAA_core"/>
</dbReference>
<dbReference type="Pfam" id="PF13304">
    <property type="entry name" value="AAA_21"/>
    <property type="match status" value="1"/>
</dbReference>
<dbReference type="STRING" id="713585.THITH_05655"/>
<protein>
    <submittedName>
        <fullName evidence="2">Abortive phage resistance protein</fullName>
    </submittedName>
</protein>
<dbReference type="PANTHER" id="PTHR40396">
    <property type="entry name" value="ATPASE-LIKE PROTEIN"/>
    <property type="match status" value="1"/>
</dbReference>
<sequence>MILTFTLENWMSFRDPVTFTMVGTAERQHAERVPRVEKYRTKILPIAAIYGGNASGKTNFFQALNFAKRFVTQGVLPDARIPVEPFRLDAAVAERPSRFAFELLIDERVYAFEFTVTPKAVLDEQLTLILSTGDKLLYHRRGEACDFGKALKRDARLQFAFEGTQANRLFLTNSVSQKIDAFRPVYDWFRDRLELIAPDARFQGFEEFFGEGGPRHGAMNQLLPQLDTGIARVCGEEVALDALHLPAAIKADLQERVTEGMSVRLLNDGSGDRVILTREGGELQARKLVTWHRRSDGTEARFEFRQESDGSRRLVDLLPAFLDLALQASDRVYVIDEIDRSLHTLLTRRLVQAYLDQCTAQTRTQLLFTTHDVLLMDQTMLRRDEMWVAEREASGNSILTAFSEFEDVRHDKDLRKSYLQGRLGGIPRLTMNPGLGERGDDGRTMH</sequence>
<evidence type="ECO:0000259" key="1">
    <source>
        <dbReference type="Pfam" id="PF13304"/>
    </source>
</evidence>
<dbReference type="GO" id="GO:0005524">
    <property type="term" value="F:ATP binding"/>
    <property type="evidence" value="ECO:0007669"/>
    <property type="project" value="InterPro"/>
</dbReference>
<reference evidence="2 3" key="1">
    <citation type="submission" date="2013-12" db="EMBL/GenBank/DDBJ databases">
        <authorList>
            <consortium name="DOE Joint Genome Institute"/>
            <person name="Muyzer G."/>
            <person name="Huntemann M."/>
            <person name="Han J."/>
            <person name="Chen A."/>
            <person name="Kyrpides N."/>
            <person name="Mavromatis K."/>
            <person name="Markowitz V."/>
            <person name="Palaniappan K."/>
            <person name="Ivanova N."/>
            <person name="Schaumberg A."/>
            <person name="Pati A."/>
            <person name="Liolios K."/>
            <person name="Nordberg H.P."/>
            <person name="Cantor M.N."/>
            <person name="Hua S.X."/>
            <person name="Woyke T."/>
        </authorList>
    </citation>
    <scope>NUCLEOTIDE SEQUENCE [LARGE SCALE GENOMIC DNA]</scope>
    <source>
        <strain evidence="2 3">ARh 1</strain>
    </source>
</reference>
<dbReference type="GO" id="GO:0016887">
    <property type="term" value="F:ATP hydrolysis activity"/>
    <property type="evidence" value="ECO:0007669"/>
    <property type="project" value="InterPro"/>
</dbReference>
<dbReference type="OrthoDB" id="9809324at2"/>